<evidence type="ECO:0000256" key="6">
    <source>
        <dbReference type="SAM" id="Phobius"/>
    </source>
</evidence>
<accession>A0A363NWB8</accession>
<dbReference type="OrthoDB" id="1454576at2"/>
<dbReference type="GO" id="GO:0016020">
    <property type="term" value="C:membrane"/>
    <property type="evidence" value="ECO:0007669"/>
    <property type="project" value="UniProtKB-SubCell"/>
</dbReference>
<keyword evidence="9" id="KW-1185">Reference proteome</keyword>
<feature type="repeat" description="TPR" evidence="5">
    <location>
        <begin position="524"/>
        <end position="557"/>
    </location>
</feature>
<evidence type="ECO:0000256" key="4">
    <source>
        <dbReference type="ARBA" id="ARBA00023136"/>
    </source>
</evidence>
<feature type="transmembrane region" description="Helical" evidence="6">
    <location>
        <begin position="43"/>
        <end position="63"/>
    </location>
</feature>
<feature type="transmembrane region" description="Helical" evidence="6">
    <location>
        <begin position="350"/>
        <end position="370"/>
    </location>
</feature>
<evidence type="ECO:0000313" key="9">
    <source>
        <dbReference type="Proteomes" id="UP000250831"/>
    </source>
</evidence>
<evidence type="ECO:0000256" key="2">
    <source>
        <dbReference type="ARBA" id="ARBA00022692"/>
    </source>
</evidence>
<feature type="transmembrane region" description="Helical" evidence="6">
    <location>
        <begin position="250"/>
        <end position="269"/>
    </location>
</feature>
<keyword evidence="3 6" id="KW-1133">Transmembrane helix</keyword>
<dbReference type="PROSITE" id="PS50005">
    <property type="entry name" value="TPR"/>
    <property type="match status" value="1"/>
</dbReference>
<feature type="transmembrane region" description="Helical" evidence="6">
    <location>
        <begin position="12"/>
        <end position="31"/>
    </location>
</feature>
<dbReference type="SMART" id="SM00028">
    <property type="entry name" value="TPR"/>
    <property type="match status" value="2"/>
</dbReference>
<feature type="transmembrane region" description="Helical" evidence="6">
    <location>
        <begin position="103"/>
        <end position="120"/>
    </location>
</feature>
<sequence length="612" mass="70559">MLKQYSNSVLLNLRYIIAPTLVLYSLVLSFSSQGDFYLNSEKVINATLSIVVCIITIAIQLTFKGLQKFHLPKVSVVDIMVATWALYLTIGVVYFDIIHNDKFYTLSLAVLFYFLVRIIIPSCRKIKYQGILNRALTLLSLFQLIIVLLQYLGYFPVYDDNFKVTGTFKNPAPLALFLCAIFPVSLSALLYTNDSSLKTLSIVNVLFTAGVLFLTQNRASLITVLVISSIMIFHRYQFADKLRDIGRRTYLIVLPVSLTVVIALFFYLIKYKVASSDGRLLIWKISSNIISRNPFFGTGYGSFKLNYTKWQVAYFEKYPQFLNEKYLSDLRVRDIAGYVKISYNEYLEMILEQGIIGFLIFIIILSIVILRYIKSDKGSETLGYFFSIISILITGLFSYPFYSLPTLFLFTFLLAIVIANSDYKEIKLNRFFSLSTVFLLIGVGVFLCSRAFQMRKDQISLLEAETLLVNNDPIKAEIIFEKLADSQSGNPDYLLNYGKCLLLNKKLTKAKHIFIAALSFDYNPMVHINLGNLYKEEGNIDKSDFFYKKAMLINPSHLYPKYLRFKLYYDNNLEDESRKIAREIMHSKIKIRTSLTEEILKEVNRYLRTPRH</sequence>
<dbReference type="Gene3D" id="1.25.40.10">
    <property type="entry name" value="Tetratricopeptide repeat domain"/>
    <property type="match status" value="1"/>
</dbReference>
<comment type="caution">
    <text evidence="8">The sequence shown here is derived from an EMBL/GenBank/DDBJ whole genome shotgun (WGS) entry which is preliminary data.</text>
</comment>
<keyword evidence="2 6" id="KW-0812">Transmembrane</keyword>
<dbReference type="PANTHER" id="PTHR37422:SF13">
    <property type="entry name" value="LIPOPOLYSACCHARIDE BIOSYNTHESIS PROTEIN PA4999-RELATED"/>
    <property type="match status" value="1"/>
</dbReference>
<keyword evidence="4 6" id="KW-0472">Membrane</keyword>
<dbReference type="InterPro" id="IPR019734">
    <property type="entry name" value="TPR_rpt"/>
</dbReference>
<feature type="transmembrane region" description="Helical" evidence="6">
    <location>
        <begin position="407"/>
        <end position="424"/>
    </location>
</feature>
<reference evidence="8 9" key="1">
    <citation type="submission" date="2018-04" db="EMBL/GenBank/DDBJ databases">
        <title>Sphingobacterium sp. M46 Genome.</title>
        <authorList>
            <person name="Cheng J."/>
            <person name="Li Y."/>
        </authorList>
    </citation>
    <scope>NUCLEOTIDE SEQUENCE [LARGE SCALE GENOMIC DNA]</scope>
    <source>
        <strain evidence="8 9">M46</strain>
    </source>
</reference>
<dbReference type="InterPro" id="IPR011990">
    <property type="entry name" value="TPR-like_helical_dom_sf"/>
</dbReference>
<dbReference type="EMBL" id="QCXX01000002">
    <property type="protein sequence ID" value="PUV25106.1"/>
    <property type="molecule type" value="Genomic_DNA"/>
</dbReference>
<dbReference type="AlphaFoldDB" id="A0A363NWB8"/>
<evidence type="ECO:0000256" key="5">
    <source>
        <dbReference type="PROSITE-ProRule" id="PRU00339"/>
    </source>
</evidence>
<keyword evidence="5" id="KW-0802">TPR repeat</keyword>
<gene>
    <name evidence="8" type="ORF">DCO56_09195</name>
</gene>
<dbReference type="Pfam" id="PF04932">
    <property type="entry name" value="Wzy_C"/>
    <property type="match status" value="1"/>
</dbReference>
<protein>
    <recommendedName>
        <fullName evidence="7">O-antigen ligase-related domain-containing protein</fullName>
    </recommendedName>
</protein>
<dbReference type="Proteomes" id="UP000250831">
    <property type="component" value="Unassembled WGS sequence"/>
</dbReference>
<feature type="transmembrane region" description="Helical" evidence="6">
    <location>
        <begin position="132"/>
        <end position="152"/>
    </location>
</feature>
<feature type="transmembrane region" description="Helical" evidence="6">
    <location>
        <begin position="382"/>
        <end position="401"/>
    </location>
</feature>
<organism evidence="8 9">
    <name type="scientific">Sphingobacterium athyrii</name>
    <dbReference type="NCBI Taxonomy" id="2152717"/>
    <lineage>
        <taxon>Bacteria</taxon>
        <taxon>Pseudomonadati</taxon>
        <taxon>Bacteroidota</taxon>
        <taxon>Sphingobacteriia</taxon>
        <taxon>Sphingobacteriales</taxon>
        <taxon>Sphingobacteriaceae</taxon>
        <taxon>Sphingobacterium</taxon>
    </lineage>
</organism>
<feature type="transmembrane region" description="Helical" evidence="6">
    <location>
        <begin position="172"/>
        <end position="192"/>
    </location>
</feature>
<evidence type="ECO:0000256" key="1">
    <source>
        <dbReference type="ARBA" id="ARBA00004141"/>
    </source>
</evidence>
<feature type="transmembrane region" description="Helical" evidence="6">
    <location>
        <begin position="75"/>
        <end position="97"/>
    </location>
</feature>
<dbReference type="RefSeq" id="WP_108633438.1">
    <property type="nucleotide sequence ID" value="NZ_QCXX01000002.1"/>
</dbReference>
<dbReference type="InterPro" id="IPR007016">
    <property type="entry name" value="O-antigen_ligase-rel_domated"/>
</dbReference>
<feature type="domain" description="O-antigen ligase-related" evidence="7">
    <location>
        <begin position="205"/>
        <end position="362"/>
    </location>
</feature>
<feature type="transmembrane region" description="Helical" evidence="6">
    <location>
        <begin position="431"/>
        <end position="452"/>
    </location>
</feature>
<evidence type="ECO:0000259" key="7">
    <source>
        <dbReference type="Pfam" id="PF04932"/>
    </source>
</evidence>
<dbReference type="InterPro" id="IPR051533">
    <property type="entry name" value="WaaL-like"/>
</dbReference>
<evidence type="ECO:0000256" key="3">
    <source>
        <dbReference type="ARBA" id="ARBA00022989"/>
    </source>
</evidence>
<dbReference type="Pfam" id="PF13181">
    <property type="entry name" value="TPR_8"/>
    <property type="match status" value="1"/>
</dbReference>
<comment type="subcellular location">
    <subcellularLocation>
        <location evidence="1">Membrane</location>
        <topology evidence="1">Multi-pass membrane protein</topology>
    </subcellularLocation>
</comment>
<name>A0A363NWB8_9SPHI</name>
<dbReference type="SUPFAM" id="SSF48452">
    <property type="entry name" value="TPR-like"/>
    <property type="match status" value="1"/>
</dbReference>
<dbReference type="PANTHER" id="PTHR37422">
    <property type="entry name" value="TEICHURONIC ACID BIOSYNTHESIS PROTEIN TUAE"/>
    <property type="match status" value="1"/>
</dbReference>
<evidence type="ECO:0000313" key="8">
    <source>
        <dbReference type="EMBL" id="PUV25106.1"/>
    </source>
</evidence>
<proteinExistence type="predicted"/>